<feature type="domain" description="HTH tetR-type" evidence="6">
    <location>
        <begin position="48"/>
        <end position="108"/>
    </location>
</feature>
<feature type="region of interest" description="Disordered" evidence="5">
    <location>
        <begin position="1"/>
        <end position="40"/>
    </location>
</feature>
<dbReference type="Gene3D" id="1.10.357.10">
    <property type="entry name" value="Tetracycline Repressor, domain 2"/>
    <property type="match status" value="1"/>
</dbReference>
<proteinExistence type="predicted"/>
<evidence type="ECO:0000256" key="1">
    <source>
        <dbReference type="ARBA" id="ARBA00023015"/>
    </source>
</evidence>
<evidence type="ECO:0000313" key="8">
    <source>
        <dbReference type="Proteomes" id="UP000650424"/>
    </source>
</evidence>
<keyword evidence="2 4" id="KW-0238">DNA-binding</keyword>
<dbReference type="Pfam" id="PF00440">
    <property type="entry name" value="TetR_N"/>
    <property type="match status" value="1"/>
</dbReference>
<dbReference type="InterPro" id="IPR036271">
    <property type="entry name" value="Tet_transcr_reg_TetR-rel_C_sf"/>
</dbReference>
<evidence type="ECO:0000256" key="4">
    <source>
        <dbReference type="PROSITE-ProRule" id="PRU00335"/>
    </source>
</evidence>
<evidence type="ECO:0000256" key="5">
    <source>
        <dbReference type="SAM" id="MobiDB-lite"/>
    </source>
</evidence>
<comment type="caution">
    <text evidence="7">The sequence shown here is derived from an EMBL/GenBank/DDBJ whole genome shotgun (WGS) entry which is preliminary data.</text>
</comment>
<name>A0ABR6ZVA1_9BURK</name>
<dbReference type="InterPro" id="IPR050109">
    <property type="entry name" value="HTH-type_TetR-like_transc_reg"/>
</dbReference>
<accession>A0ABR6ZVA1</accession>
<evidence type="ECO:0000256" key="2">
    <source>
        <dbReference type="ARBA" id="ARBA00023125"/>
    </source>
</evidence>
<keyword evidence="8" id="KW-1185">Reference proteome</keyword>
<keyword evidence="3" id="KW-0804">Transcription</keyword>
<reference evidence="7 8" key="1">
    <citation type="submission" date="2020-08" db="EMBL/GenBank/DDBJ databases">
        <title>Novel species isolated from subtropical streams in China.</title>
        <authorList>
            <person name="Lu H."/>
        </authorList>
    </citation>
    <scope>NUCLEOTIDE SEQUENCE [LARGE SCALE GENOMIC DNA]</scope>
    <source>
        <strain evidence="7 8">CY18W</strain>
    </source>
</reference>
<dbReference type="InterPro" id="IPR015292">
    <property type="entry name" value="Tscrpt_reg_YbiH_C"/>
</dbReference>
<organism evidence="7 8">
    <name type="scientific">Undibacterium hunanense</name>
    <dbReference type="NCBI Taxonomy" id="2762292"/>
    <lineage>
        <taxon>Bacteria</taxon>
        <taxon>Pseudomonadati</taxon>
        <taxon>Pseudomonadota</taxon>
        <taxon>Betaproteobacteria</taxon>
        <taxon>Burkholderiales</taxon>
        <taxon>Oxalobacteraceae</taxon>
        <taxon>Undibacterium</taxon>
    </lineage>
</organism>
<gene>
    <name evidence="7" type="ORF">H8L32_20285</name>
</gene>
<dbReference type="Pfam" id="PF09209">
    <property type="entry name" value="CecR_C"/>
    <property type="match status" value="1"/>
</dbReference>
<dbReference type="PANTHER" id="PTHR30055">
    <property type="entry name" value="HTH-TYPE TRANSCRIPTIONAL REGULATOR RUTR"/>
    <property type="match status" value="1"/>
</dbReference>
<dbReference type="SUPFAM" id="SSF46689">
    <property type="entry name" value="Homeodomain-like"/>
    <property type="match status" value="1"/>
</dbReference>
<feature type="DNA-binding region" description="H-T-H motif" evidence="4">
    <location>
        <begin position="71"/>
        <end position="90"/>
    </location>
</feature>
<dbReference type="InterPro" id="IPR009057">
    <property type="entry name" value="Homeodomain-like_sf"/>
</dbReference>
<dbReference type="InterPro" id="IPR001647">
    <property type="entry name" value="HTH_TetR"/>
</dbReference>
<dbReference type="Gene3D" id="1.10.10.60">
    <property type="entry name" value="Homeodomain-like"/>
    <property type="match status" value="1"/>
</dbReference>
<dbReference type="RefSeq" id="WP_186949069.1">
    <property type="nucleotide sequence ID" value="NZ_JACOGF010000011.1"/>
</dbReference>
<sequence>MKKSSPPKKASQIASQVASQTVRRSVRQPELPAPSTTHGGKLLRVDGIEARTRLLDSALQLFAERGYAKTSTREIARAADVNISAISYYFGDKAGLYHAVFNDPRSNPNVDPAIFEQPETQLRDILSALICSFTDSLKQGEMVDKCMKLHFREMLEPTGLWVEEIDTMIRPAHQGLVRLLCRYLGIQRADDDVHRLAFSVTGLAVSLMVSRDLMQVIRPALIARPRAIDVYSSRLVDYAMAMCEDEKRRRLLDSSDNSTS</sequence>
<evidence type="ECO:0000256" key="3">
    <source>
        <dbReference type="ARBA" id="ARBA00023163"/>
    </source>
</evidence>
<dbReference type="PROSITE" id="PS50977">
    <property type="entry name" value="HTH_TETR_2"/>
    <property type="match status" value="1"/>
</dbReference>
<protein>
    <submittedName>
        <fullName evidence="7">CerR family C-terminal domain-containing protein</fullName>
    </submittedName>
</protein>
<keyword evidence="1" id="KW-0805">Transcription regulation</keyword>
<evidence type="ECO:0000259" key="6">
    <source>
        <dbReference type="PROSITE" id="PS50977"/>
    </source>
</evidence>
<evidence type="ECO:0000313" key="7">
    <source>
        <dbReference type="EMBL" id="MBC3919819.1"/>
    </source>
</evidence>
<dbReference type="PANTHER" id="PTHR30055:SF234">
    <property type="entry name" value="HTH-TYPE TRANSCRIPTIONAL REGULATOR BETI"/>
    <property type="match status" value="1"/>
</dbReference>
<dbReference type="Proteomes" id="UP000650424">
    <property type="component" value="Unassembled WGS sequence"/>
</dbReference>
<dbReference type="EMBL" id="JACOGF010000011">
    <property type="protein sequence ID" value="MBC3919819.1"/>
    <property type="molecule type" value="Genomic_DNA"/>
</dbReference>
<dbReference type="SUPFAM" id="SSF48498">
    <property type="entry name" value="Tetracyclin repressor-like, C-terminal domain"/>
    <property type="match status" value="1"/>
</dbReference>
<dbReference type="PRINTS" id="PR00455">
    <property type="entry name" value="HTHTETR"/>
</dbReference>
<feature type="compositionally biased region" description="Polar residues" evidence="5">
    <location>
        <begin position="12"/>
        <end position="23"/>
    </location>
</feature>